<evidence type="ECO:0000313" key="7">
    <source>
        <dbReference type="EMBL" id="MEK0306706.1"/>
    </source>
</evidence>
<dbReference type="Pfam" id="PF00497">
    <property type="entry name" value="SBP_bac_3"/>
    <property type="match status" value="1"/>
</dbReference>
<name>A0ABU8ZN82_9BIFI</name>
<dbReference type="EMBL" id="JBANBB010000001">
    <property type="protein sequence ID" value="MEK0306706.1"/>
    <property type="molecule type" value="Genomic_DNA"/>
</dbReference>
<dbReference type="PANTHER" id="PTHR30085">
    <property type="entry name" value="AMINO ACID ABC TRANSPORTER PERMEASE"/>
    <property type="match status" value="1"/>
</dbReference>
<dbReference type="InterPro" id="IPR001638">
    <property type="entry name" value="Solute-binding_3/MltF_N"/>
</dbReference>
<evidence type="ECO:0000256" key="2">
    <source>
        <dbReference type="ARBA" id="ARBA00022448"/>
    </source>
</evidence>
<evidence type="ECO:0000256" key="1">
    <source>
        <dbReference type="ARBA" id="ARBA00010333"/>
    </source>
</evidence>
<accession>A0ABU8ZN82</accession>
<feature type="chain" id="PRO_5046081231" evidence="5">
    <location>
        <begin position="22"/>
        <end position="283"/>
    </location>
</feature>
<keyword evidence="2" id="KW-0813">Transport</keyword>
<dbReference type="PANTHER" id="PTHR30085:SF6">
    <property type="entry name" value="ABC TRANSPORTER GLUTAMINE-BINDING PROTEIN GLNH"/>
    <property type="match status" value="1"/>
</dbReference>
<gene>
    <name evidence="7" type="ORF">V8P97_04410</name>
</gene>
<dbReference type="Gene3D" id="3.40.190.10">
    <property type="entry name" value="Periplasmic binding protein-like II"/>
    <property type="match status" value="2"/>
</dbReference>
<evidence type="ECO:0000256" key="5">
    <source>
        <dbReference type="SAM" id="SignalP"/>
    </source>
</evidence>
<dbReference type="CDD" id="cd13690">
    <property type="entry name" value="PBP2_GluB"/>
    <property type="match status" value="1"/>
</dbReference>
<protein>
    <submittedName>
        <fullName evidence="7">Glutamate ABC transporter substrate-binding protein</fullName>
    </submittedName>
</protein>
<feature type="domain" description="Solute-binding protein family 3/N-terminal" evidence="6">
    <location>
        <begin position="37"/>
        <end position="253"/>
    </location>
</feature>
<sequence>MSIRKVLGVLAAAAMAVSLCGCGEGASEYDASSIGPKLNIGITFDRPGLGFSHSSEYKGLEVDLARLIAQDLGYSPNQIVWKQVRPGSREGALTSGQVDMVLASYSITQARKQVVDFAGPYFMAGQDLLVRKDEGSIKGVDSLEDRRVCTEKGSTSSQVIRRRAPKALLQERDELGQCITALLSGDADAASSDDFVLAGLAHVKGGGQLRLVGVPFTRERYGVGVRKDQAELVSTINHALEKMMKDGGWAAAVKEAASSIGYQVDPSSRRPDRLDGSLSSEVR</sequence>
<evidence type="ECO:0000313" key="8">
    <source>
        <dbReference type="Proteomes" id="UP001373159"/>
    </source>
</evidence>
<organism evidence="7 8">
    <name type="scientific">Bifidobacterium favimelis</name>
    <dbReference type="NCBI Taxonomy" id="3122979"/>
    <lineage>
        <taxon>Bacteria</taxon>
        <taxon>Bacillati</taxon>
        <taxon>Actinomycetota</taxon>
        <taxon>Actinomycetes</taxon>
        <taxon>Bifidobacteriales</taxon>
        <taxon>Bifidobacteriaceae</taxon>
        <taxon>Bifidobacterium</taxon>
    </lineage>
</organism>
<dbReference type="PROSITE" id="PS51257">
    <property type="entry name" value="PROKAR_LIPOPROTEIN"/>
    <property type="match status" value="1"/>
</dbReference>
<reference evidence="7 8" key="1">
    <citation type="submission" date="2024-02" db="EMBL/GenBank/DDBJ databases">
        <title>Bifidobacterium honeyensis sp. nov., isolated from the comb honey.</title>
        <authorList>
            <person name="Liu W."/>
            <person name="Li Y."/>
        </authorList>
    </citation>
    <scope>NUCLEOTIDE SEQUENCE [LARGE SCALE GENOMIC DNA]</scope>
    <source>
        <strain evidence="7 8">IMAU50988</strain>
    </source>
</reference>
<keyword evidence="8" id="KW-1185">Reference proteome</keyword>
<dbReference type="RefSeq" id="WP_340469256.1">
    <property type="nucleotide sequence ID" value="NZ_JBANBB010000001.1"/>
</dbReference>
<feature type="region of interest" description="Disordered" evidence="4">
    <location>
        <begin position="261"/>
        <end position="283"/>
    </location>
</feature>
<feature type="signal peptide" evidence="5">
    <location>
        <begin position="1"/>
        <end position="21"/>
    </location>
</feature>
<keyword evidence="3 5" id="KW-0732">Signal</keyword>
<evidence type="ECO:0000256" key="3">
    <source>
        <dbReference type="ARBA" id="ARBA00022729"/>
    </source>
</evidence>
<comment type="similarity">
    <text evidence="1">Belongs to the bacterial solute-binding protein 3 family.</text>
</comment>
<dbReference type="SUPFAM" id="SSF53850">
    <property type="entry name" value="Periplasmic binding protein-like II"/>
    <property type="match status" value="1"/>
</dbReference>
<comment type="caution">
    <text evidence="7">The sequence shown here is derived from an EMBL/GenBank/DDBJ whole genome shotgun (WGS) entry which is preliminary data.</text>
</comment>
<dbReference type="SMART" id="SM00062">
    <property type="entry name" value="PBPb"/>
    <property type="match status" value="1"/>
</dbReference>
<evidence type="ECO:0000259" key="6">
    <source>
        <dbReference type="SMART" id="SM00062"/>
    </source>
</evidence>
<proteinExistence type="inferred from homology"/>
<evidence type="ECO:0000256" key="4">
    <source>
        <dbReference type="SAM" id="MobiDB-lite"/>
    </source>
</evidence>
<dbReference type="Proteomes" id="UP001373159">
    <property type="component" value="Unassembled WGS sequence"/>
</dbReference>
<dbReference type="InterPro" id="IPR051455">
    <property type="entry name" value="Bact_solute-bind_prot3"/>
</dbReference>